<sequence length="378" mass="42215">MSHRNLHRTAAGPKPAAFFSGSYRLEDVKFLLKPISIEPIGIAEKERLIQSGRRHYSEMLSPENLPSPRYMDIFREAFALNRRRMALDLLNLAAIIGARRNGEITLVSLARAGTPIGVALKHVLRRFFGRDAEHYSISIIRDRGVDANALRFMLDDEARSEGGIVFVDGWSGKGVIARELHKYAHDFNACHGTRLDSTLFVLTDLAGVGIAPSDDDYLIPSSILNSTVSGLISRSILNGQIGPNDFHACVYYREFEPHDLSAWFIEEILKDVSEWVNQGHTPSPTPVDPESGHSRSQRLLEDIRTRFGIAEHNFVKPGIGEATRVLLRRVPERVIVRDEKDPAVAHLLQLAREKGVVWTTETALPYRAVSLIKGITDA</sequence>
<evidence type="ECO:0000259" key="1">
    <source>
        <dbReference type="Pfam" id="PF11202"/>
    </source>
</evidence>
<evidence type="ECO:0000313" key="4">
    <source>
        <dbReference type="Proteomes" id="UP000266313"/>
    </source>
</evidence>
<proteinExistence type="predicted"/>
<dbReference type="InterPro" id="IPR011215">
    <property type="entry name" value="StiP_N"/>
</dbReference>
<reference evidence="3 4" key="1">
    <citation type="submission" date="2016-12" db="EMBL/GenBank/DDBJ databases">
        <title>Genome sequencing of Methylocaldum marinum.</title>
        <authorList>
            <person name="Takeuchi M."/>
            <person name="Kamagata Y."/>
            <person name="Hiraoka S."/>
            <person name="Oshima K."/>
            <person name="Hattori M."/>
            <person name="Iwasaki W."/>
        </authorList>
    </citation>
    <scope>NUCLEOTIDE SEQUENCE [LARGE SCALE GENOMIC DNA]</scope>
    <source>
        <strain evidence="3 4">S8</strain>
    </source>
</reference>
<dbReference type="InterPro" id="IPR048336">
    <property type="entry name" value="StiP-like"/>
</dbReference>
<dbReference type="Proteomes" id="UP000266313">
    <property type="component" value="Chromosome"/>
</dbReference>
<keyword evidence="4" id="KW-1185">Reference proteome</keyword>
<gene>
    <name evidence="3" type="ORF">sS8_3622</name>
</gene>
<dbReference type="Pfam" id="PF11202">
    <property type="entry name" value="StiP"/>
    <property type="match status" value="1"/>
</dbReference>
<dbReference type="EMBL" id="AP017928">
    <property type="protein sequence ID" value="BBA35559.1"/>
    <property type="molecule type" value="Genomic_DNA"/>
</dbReference>
<dbReference type="PIRSF" id="PIRSF020979">
    <property type="entry name" value="UCP020979"/>
    <property type="match status" value="1"/>
</dbReference>
<dbReference type="KEGG" id="mmai:sS8_3622"/>
<evidence type="ECO:0000259" key="2">
    <source>
        <dbReference type="Pfam" id="PF15608"/>
    </source>
</evidence>
<dbReference type="RefSeq" id="WP_119630854.1">
    <property type="nucleotide sequence ID" value="NZ_AP017928.1"/>
</dbReference>
<feature type="domain" description="PELOTA RNA-binding" evidence="2">
    <location>
        <begin position="296"/>
        <end position="373"/>
    </location>
</feature>
<feature type="domain" description="Cysteine protease StiP N-terminal" evidence="1">
    <location>
        <begin position="21"/>
        <end position="268"/>
    </location>
</feature>
<evidence type="ECO:0000313" key="3">
    <source>
        <dbReference type="EMBL" id="BBA35559.1"/>
    </source>
</evidence>
<name>A0A250L0J3_9GAMM</name>
<dbReference type="AlphaFoldDB" id="A0A250L0J3"/>
<protein>
    <submittedName>
        <fullName evidence="3">Uncharacterized protein</fullName>
    </submittedName>
</protein>
<organism evidence="3 4">
    <name type="scientific">Methylocaldum marinum</name>
    <dbReference type="NCBI Taxonomy" id="1432792"/>
    <lineage>
        <taxon>Bacteria</taxon>
        <taxon>Pseudomonadati</taxon>
        <taxon>Pseudomonadota</taxon>
        <taxon>Gammaproteobacteria</taxon>
        <taxon>Methylococcales</taxon>
        <taxon>Methylococcaceae</taxon>
        <taxon>Methylocaldum</taxon>
    </lineage>
</organism>
<dbReference type="InterPro" id="IPR028157">
    <property type="entry name" value="PELOTA_dom"/>
</dbReference>
<dbReference type="Pfam" id="PF15608">
    <property type="entry name" value="PELOTA_1"/>
    <property type="match status" value="1"/>
</dbReference>
<accession>A0A250L0J3</accession>
<dbReference type="OrthoDB" id="1663315at2"/>